<dbReference type="Gene3D" id="3.50.50.60">
    <property type="entry name" value="FAD/NAD(P)-binding domain"/>
    <property type="match status" value="1"/>
</dbReference>
<dbReference type="GO" id="GO:0005737">
    <property type="term" value="C:cytoplasm"/>
    <property type="evidence" value="ECO:0007669"/>
    <property type="project" value="TreeGrafter"/>
</dbReference>
<evidence type="ECO:0000313" key="3">
    <source>
        <dbReference type="EMBL" id="GEO89333.1"/>
    </source>
</evidence>
<reference evidence="3 4" key="1">
    <citation type="submission" date="2019-07" db="EMBL/GenBank/DDBJ databases">
        <title>Whole genome shotgun sequence of Aeromicrobium flavum NBRC 107625.</title>
        <authorList>
            <person name="Hosoyama A."/>
            <person name="Uohara A."/>
            <person name="Ohji S."/>
            <person name="Ichikawa N."/>
        </authorList>
    </citation>
    <scope>NUCLEOTIDE SEQUENCE [LARGE SCALE GENOMIC DNA]</scope>
    <source>
        <strain evidence="3 4">NBRC 107625</strain>
    </source>
</reference>
<proteinExistence type="predicted"/>
<keyword evidence="4" id="KW-1185">Reference proteome</keyword>
<dbReference type="Gene3D" id="3.30.9.10">
    <property type="entry name" value="D-Amino Acid Oxidase, subunit A, domain 2"/>
    <property type="match status" value="1"/>
</dbReference>
<dbReference type="GO" id="GO:0016491">
    <property type="term" value="F:oxidoreductase activity"/>
    <property type="evidence" value="ECO:0007669"/>
    <property type="project" value="UniProtKB-KW"/>
</dbReference>
<dbReference type="RefSeq" id="WP_146827205.1">
    <property type="nucleotide sequence ID" value="NZ_BAAAYQ010000005.1"/>
</dbReference>
<comment type="caution">
    <text evidence="3">The sequence shown here is derived from an EMBL/GenBank/DDBJ whole genome shotgun (WGS) entry which is preliminary data.</text>
</comment>
<sequence length="341" mass="36161">MDVIVIGGGISGVAIAYELAFDREVLVLEAEKSLAVHTTGRSAATWIGSYGPAVVRDFTAASHAYLIDPPFEVDGPVASPMACLWLGVNGRDDDVRRLVAETPAELVDGAEAEKLCPVLRPGAVRVAAWDETALDLDVMGLHHAYARAFRARGGTIATSARVASALREAGEWVVTTTAGDQFRADVVINASGAWGDVVGAVFGAERLRLEPRRRTIFQSPTNASLEGVPFTAGIDDGFYFKAEGGAVLCSPQDASLHEPGDPKADELEIARAIEAVNDVTTLGLRSVRTAWAGLRTFAPDGNPVTRWDEKADGFFWYVGQAGYGIQMAPALSQHAAALIRG</sequence>
<dbReference type="InterPro" id="IPR006076">
    <property type="entry name" value="FAD-dep_OxRdtase"/>
</dbReference>
<dbReference type="Proteomes" id="UP000321769">
    <property type="component" value="Unassembled WGS sequence"/>
</dbReference>
<evidence type="ECO:0000259" key="2">
    <source>
        <dbReference type="Pfam" id="PF01266"/>
    </source>
</evidence>
<dbReference type="PANTHER" id="PTHR13847:SF287">
    <property type="entry name" value="FAD-DEPENDENT OXIDOREDUCTASE DOMAIN-CONTAINING PROTEIN 1"/>
    <property type="match status" value="1"/>
</dbReference>
<evidence type="ECO:0000313" key="4">
    <source>
        <dbReference type="Proteomes" id="UP000321769"/>
    </source>
</evidence>
<dbReference type="EMBL" id="BJZQ01000006">
    <property type="protein sequence ID" value="GEO89333.1"/>
    <property type="molecule type" value="Genomic_DNA"/>
</dbReference>
<dbReference type="SUPFAM" id="SSF51905">
    <property type="entry name" value="FAD/NAD(P)-binding domain"/>
    <property type="match status" value="1"/>
</dbReference>
<accession>A0A512HV61</accession>
<dbReference type="AlphaFoldDB" id="A0A512HV61"/>
<feature type="domain" description="FAD dependent oxidoreductase" evidence="2">
    <location>
        <begin position="2"/>
        <end position="338"/>
    </location>
</feature>
<dbReference type="Pfam" id="PF01266">
    <property type="entry name" value="DAO"/>
    <property type="match status" value="1"/>
</dbReference>
<dbReference type="InterPro" id="IPR036188">
    <property type="entry name" value="FAD/NAD-bd_sf"/>
</dbReference>
<evidence type="ECO:0000256" key="1">
    <source>
        <dbReference type="ARBA" id="ARBA00023002"/>
    </source>
</evidence>
<organism evidence="3 4">
    <name type="scientific">Aeromicrobium flavum</name>
    <dbReference type="NCBI Taxonomy" id="416568"/>
    <lineage>
        <taxon>Bacteria</taxon>
        <taxon>Bacillati</taxon>
        <taxon>Actinomycetota</taxon>
        <taxon>Actinomycetes</taxon>
        <taxon>Propionibacteriales</taxon>
        <taxon>Nocardioidaceae</taxon>
        <taxon>Aeromicrobium</taxon>
    </lineage>
</organism>
<dbReference type="OrthoDB" id="9806257at2"/>
<name>A0A512HV61_9ACTN</name>
<keyword evidence="1" id="KW-0560">Oxidoreductase</keyword>
<protein>
    <recommendedName>
        <fullName evidence="2">FAD dependent oxidoreductase domain-containing protein</fullName>
    </recommendedName>
</protein>
<dbReference type="PANTHER" id="PTHR13847">
    <property type="entry name" value="SARCOSINE DEHYDROGENASE-RELATED"/>
    <property type="match status" value="1"/>
</dbReference>
<gene>
    <name evidence="3" type="ORF">AFL01nite_16600</name>
</gene>